<evidence type="ECO:0000313" key="3">
    <source>
        <dbReference type="Proteomes" id="UP001519887"/>
    </source>
</evidence>
<dbReference type="EMBL" id="JAHZIK010002698">
    <property type="protein sequence ID" value="MBW7461113.1"/>
    <property type="molecule type" value="Genomic_DNA"/>
</dbReference>
<sequence>WKVYASPTASVKPVKVSTLHDVQPVLPAQVTKVLVDGTTSQASVLWDPITAGQLAVPGSFTITGAVDGTNVPAEATVYVRVTGAVTITSIADENVVTTVGKAPLLPSVVEATYNDGSVDNVNITVVWNEYDHELLNQPGQFTVSGKVAGTTITAKANVTVMNDTGTPVVTSITDINVTTESGTAPVLPAAVAAKYSDGTTKQAAVVWDAIDPAKYAAAGVFSVNGTVAG</sequence>
<feature type="domain" description="Bacterial Ig-like" evidence="1">
    <location>
        <begin position="90"/>
        <end position="150"/>
    </location>
</feature>
<feature type="domain" description="Bacterial Ig-like" evidence="1">
    <location>
        <begin position="12"/>
        <end position="69"/>
    </location>
</feature>
<accession>A0ABS7CJK9</accession>
<dbReference type="InterPro" id="IPR011081">
    <property type="entry name" value="Big_4"/>
</dbReference>
<organism evidence="2 3">
    <name type="scientific">Paenibacillus sepulcri</name>
    <dbReference type="NCBI Taxonomy" id="359917"/>
    <lineage>
        <taxon>Bacteria</taxon>
        <taxon>Bacillati</taxon>
        <taxon>Bacillota</taxon>
        <taxon>Bacilli</taxon>
        <taxon>Bacillales</taxon>
        <taxon>Paenibacillaceae</taxon>
        <taxon>Paenibacillus</taxon>
    </lineage>
</organism>
<evidence type="ECO:0000313" key="2">
    <source>
        <dbReference type="EMBL" id="MBW7461113.1"/>
    </source>
</evidence>
<proteinExistence type="predicted"/>
<gene>
    <name evidence="2" type="ORF">K0U00_44375</name>
</gene>
<reference evidence="2 3" key="1">
    <citation type="submission" date="2021-07" db="EMBL/GenBank/DDBJ databases">
        <title>Paenibacillus radiodurans sp. nov., isolated from the southeastern edge of Tengger Desert.</title>
        <authorList>
            <person name="Zhang G."/>
        </authorList>
    </citation>
    <scope>NUCLEOTIDE SEQUENCE [LARGE SCALE GENOMIC DNA]</scope>
    <source>
        <strain evidence="2 3">CCM 7311</strain>
    </source>
</reference>
<comment type="caution">
    <text evidence="2">The sequence shown here is derived from an EMBL/GenBank/DDBJ whole genome shotgun (WGS) entry which is preliminary data.</text>
</comment>
<dbReference type="Pfam" id="PF07532">
    <property type="entry name" value="Big_4"/>
    <property type="match status" value="3"/>
</dbReference>
<dbReference type="Proteomes" id="UP001519887">
    <property type="component" value="Unassembled WGS sequence"/>
</dbReference>
<name>A0ABS7CJK9_9BACL</name>
<feature type="non-terminal residue" evidence="2">
    <location>
        <position position="1"/>
    </location>
</feature>
<feature type="domain" description="Bacterial Ig-like" evidence="1">
    <location>
        <begin position="172"/>
        <end position="229"/>
    </location>
</feature>
<keyword evidence="3" id="KW-1185">Reference proteome</keyword>
<protein>
    <submittedName>
        <fullName evidence="2">Ig-like domain-containing protein</fullName>
    </submittedName>
</protein>
<evidence type="ECO:0000259" key="1">
    <source>
        <dbReference type="Pfam" id="PF07532"/>
    </source>
</evidence>
<feature type="non-terminal residue" evidence="2">
    <location>
        <position position="229"/>
    </location>
</feature>